<sequence>MEKYIRESLAAGIIRPSKAPLGASFFFVEKKDATLRPCIDYRGLNNITEHQSHVRQVLQRLLENRLYIKRERCEFHAFP</sequence>
<dbReference type="Proteomes" id="UP000831701">
    <property type="component" value="Chromosome 7"/>
</dbReference>
<name>A0ACB8WRI5_9TELE</name>
<protein>
    <submittedName>
        <fullName evidence="1">Uncharacterized protein</fullName>
    </submittedName>
</protein>
<evidence type="ECO:0000313" key="1">
    <source>
        <dbReference type="EMBL" id="KAI3370379.1"/>
    </source>
</evidence>
<evidence type="ECO:0000313" key="2">
    <source>
        <dbReference type="Proteomes" id="UP000831701"/>
    </source>
</evidence>
<gene>
    <name evidence="1" type="ORF">L3Q82_024467</name>
</gene>
<proteinExistence type="predicted"/>
<dbReference type="EMBL" id="CM041537">
    <property type="protein sequence ID" value="KAI3370379.1"/>
    <property type="molecule type" value="Genomic_DNA"/>
</dbReference>
<feature type="non-terminal residue" evidence="1">
    <location>
        <position position="79"/>
    </location>
</feature>
<accession>A0ACB8WRI5</accession>
<reference evidence="1" key="1">
    <citation type="submission" date="2022-04" db="EMBL/GenBank/DDBJ databases">
        <title>Jade perch genome.</title>
        <authorList>
            <person name="Chao B."/>
        </authorList>
    </citation>
    <scope>NUCLEOTIDE SEQUENCE</scope>
    <source>
        <strain evidence="1">CB-2022</strain>
    </source>
</reference>
<comment type="caution">
    <text evidence="1">The sequence shown here is derived from an EMBL/GenBank/DDBJ whole genome shotgun (WGS) entry which is preliminary data.</text>
</comment>
<organism evidence="1 2">
    <name type="scientific">Scortum barcoo</name>
    <name type="common">barcoo grunter</name>
    <dbReference type="NCBI Taxonomy" id="214431"/>
    <lineage>
        <taxon>Eukaryota</taxon>
        <taxon>Metazoa</taxon>
        <taxon>Chordata</taxon>
        <taxon>Craniata</taxon>
        <taxon>Vertebrata</taxon>
        <taxon>Euteleostomi</taxon>
        <taxon>Actinopterygii</taxon>
        <taxon>Neopterygii</taxon>
        <taxon>Teleostei</taxon>
        <taxon>Neoteleostei</taxon>
        <taxon>Acanthomorphata</taxon>
        <taxon>Eupercaria</taxon>
        <taxon>Centrarchiformes</taxon>
        <taxon>Terapontoidei</taxon>
        <taxon>Terapontidae</taxon>
        <taxon>Scortum</taxon>
    </lineage>
</organism>
<keyword evidence="2" id="KW-1185">Reference proteome</keyword>